<reference evidence="1" key="1">
    <citation type="journal article" date="2021" name="Proc. Natl. Acad. Sci. U.S.A.">
        <title>A Catalog of Tens of Thousands of Viruses from Human Metagenomes Reveals Hidden Associations with Chronic Diseases.</title>
        <authorList>
            <person name="Tisza M.J."/>
            <person name="Buck C.B."/>
        </authorList>
    </citation>
    <scope>NUCLEOTIDE SEQUENCE</scope>
    <source>
        <strain evidence="1">CtcyQ27</strain>
    </source>
</reference>
<proteinExistence type="predicted"/>
<organism evidence="1">
    <name type="scientific">Myoviridae sp. ctcyQ27</name>
    <dbReference type="NCBI Taxonomy" id="2825139"/>
    <lineage>
        <taxon>Viruses</taxon>
        <taxon>Duplodnaviria</taxon>
        <taxon>Heunggongvirae</taxon>
        <taxon>Uroviricota</taxon>
        <taxon>Caudoviricetes</taxon>
    </lineage>
</organism>
<dbReference type="EMBL" id="BK016080">
    <property type="protein sequence ID" value="DAF93099.1"/>
    <property type="molecule type" value="Genomic_DNA"/>
</dbReference>
<evidence type="ECO:0000313" key="1">
    <source>
        <dbReference type="EMBL" id="DAF93099.1"/>
    </source>
</evidence>
<protein>
    <submittedName>
        <fullName evidence="1">Uncharacterized protein</fullName>
    </submittedName>
</protein>
<accession>A0A8S5UF96</accession>
<sequence>MKIQFSAVRSKLGYKKEDIIKSRFFYEGNYIFLILNHDYGDTISLKMIGYMTSVDFRRVNDADNFILNNKRHIKFKPLDVNPPRELDIICTPKEEYKNATVYCTSISNIFEILTADDSMFFINGFYYLVIDNDQKYCITFDNDRYVILVDENYKDPSKLPGISFAKLPLEKEQIKNALTFDNTEDARVFLGRLMNKYIIGEELPESNADICILLRAFRHNHIPLFIDLLNKFNIKLMSTSDEEEENKS</sequence>
<name>A0A8S5UF96_9CAUD</name>